<dbReference type="Pfam" id="PF02518">
    <property type="entry name" value="HATPase_c"/>
    <property type="match status" value="1"/>
</dbReference>
<protein>
    <recommendedName>
        <fullName evidence="14">Sensor-like histidine kinase SenX3</fullName>
        <ecNumber evidence="4">2.7.13.3</ecNumber>
    </recommendedName>
</protein>
<feature type="region of interest" description="Disordered" evidence="15">
    <location>
        <begin position="1"/>
        <end position="36"/>
    </location>
</feature>
<feature type="region of interest" description="Disordered" evidence="15">
    <location>
        <begin position="715"/>
        <end position="735"/>
    </location>
</feature>
<evidence type="ECO:0000256" key="6">
    <source>
        <dbReference type="ARBA" id="ARBA00022679"/>
    </source>
</evidence>
<evidence type="ECO:0000256" key="11">
    <source>
        <dbReference type="ARBA" id="ARBA00022989"/>
    </source>
</evidence>
<name>A0A6L3W737_9ACTN</name>
<evidence type="ECO:0000256" key="1">
    <source>
        <dbReference type="ARBA" id="ARBA00000085"/>
    </source>
</evidence>
<dbReference type="PROSITE" id="PS50109">
    <property type="entry name" value="HIS_KIN"/>
    <property type="match status" value="1"/>
</dbReference>
<dbReference type="SUPFAM" id="SSF47384">
    <property type="entry name" value="Homodimeric domain of signal transducing histidine kinase"/>
    <property type="match status" value="1"/>
</dbReference>
<dbReference type="InterPro" id="IPR003661">
    <property type="entry name" value="HisK_dim/P_dom"/>
</dbReference>
<keyword evidence="6" id="KW-0808">Transferase</keyword>
<keyword evidence="8" id="KW-0547">Nucleotide-binding</keyword>
<feature type="transmembrane region" description="Helical" evidence="16">
    <location>
        <begin position="80"/>
        <end position="108"/>
    </location>
</feature>
<keyword evidence="7 16" id="KW-0812">Transmembrane</keyword>
<dbReference type="InterPro" id="IPR035965">
    <property type="entry name" value="PAS-like_dom_sf"/>
</dbReference>
<feature type="transmembrane region" description="Helical" evidence="16">
    <location>
        <begin position="120"/>
        <end position="143"/>
    </location>
</feature>
<feature type="transmembrane region" description="Helical" evidence="16">
    <location>
        <begin position="149"/>
        <end position="167"/>
    </location>
</feature>
<evidence type="ECO:0000256" key="14">
    <source>
        <dbReference type="ARBA" id="ARBA00039401"/>
    </source>
</evidence>
<keyword evidence="5" id="KW-0597">Phosphoprotein</keyword>
<evidence type="ECO:0000259" key="17">
    <source>
        <dbReference type="PROSITE" id="PS50109"/>
    </source>
</evidence>
<keyword evidence="11 16" id="KW-1133">Transmembrane helix</keyword>
<dbReference type="EMBL" id="WBMR01000003">
    <property type="protein sequence ID" value="KAB2388842.1"/>
    <property type="molecule type" value="Genomic_DNA"/>
</dbReference>
<dbReference type="GO" id="GO:0030295">
    <property type="term" value="F:protein kinase activator activity"/>
    <property type="evidence" value="ECO:0007669"/>
    <property type="project" value="TreeGrafter"/>
</dbReference>
<dbReference type="SMART" id="SM00387">
    <property type="entry name" value="HATPase_c"/>
    <property type="match status" value="1"/>
</dbReference>
<dbReference type="Gene3D" id="1.10.287.130">
    <property type="match status" value="1"/>
</dbReference>
<dbReference type="SMART" id="SM00388">
    <property type="entry name" value="HisKA"/>
    <property type="match status" value="1"/>
</dbReference>
<evidence type="ECO:0000256" key="12">
    <source>
        <dbReference type="ARBA" id="ARBA00023012"/>
    </source>
</evidence>
<evidence type="ECO:0000256" key="8">
    <source>
        <dbReference type="ARBA" id="ARBA00022741"/>
    </source>
</evidence>
<dbReference type="Gene3D" id="3.30.450.20">
    <property type="entry name" value="PAS domain"/>
    <property type="match status" value="1"/>
</dbReference>
<dbReference type="InterPro" id="IPR036097">
    <property type="entry name" value="HisK_dim/P_sf"/>
</dbReference>
<evidence type="ECO:0000256" key="15">
    <source>
        <dbReference type="SAM" id="MobiDB-lite"/>
    </source>
</evidence>
<dbReference type="InterPro" id="IPR050351">
    <property type="entry name" value="BphY/WalK/GraS-like"/>
</dbReference>
<keyword evidence="12" id="KW-0902">Two-component regulatory system</keyword>
<keyword evidence="13 16" id="KW-0472">Membrane</keyword>
<dbReference type="PROSITE" id="PS50112">
    <property type="entry name" value="PAS"/>
    <property type="match status" value="1"/>
</dbReference>
<comment type="catalytic activity">
    <reaction evidence="1">
        <text>ATP + protein L-histidine = ADP + protein N-phospho-L-histidine.</text>
        <dbReference type="EC" id="2.7.13.3"/>
    </reaction>
</comment>
<dbReference type="SUPFAM" id="SSF55785">
    <property type="entry name" value="PYP-like sensor domain (PAS domain)"/>
    <property type="match status" value="1"/>
</dbReference>
<evidence type="ECO:0000256" key="2">
    <source>
        <dbReference type="ARBA" id="ARBA00004141"/>
    </source>
</evidence>
<comment type="subcellular location">
    <subcellularLocation>
        <location evidence="3">Cell membrane</location>
    </subcellularLocation>
    <subcellularLocation>
        <location evidence="2">Membrane</location>
        <topology evidence="2">Multi-pass membrane protein</topology>
    </subcellularLocation>
</comment>
<feature type="compositionally biased region" description="Basic and acidic residues" evidence="15">
    <location>
        <begin position="19"/>
        <end position="33"/>
    </location>
</feature>
<dbReference type="InterPro" id="IPR036890">
    <property type="entry name" value="HATPase_C_sf"/>
</dbReference>
<gene>
    <name evidence="19" type="ORF">F9B16_02705</name>
</gene>
<dbReference type="PANTHER" id="PTHR42878:SF7">
    <property type="entry name" value="SENSOR HISTIDINE KINASE GLRK"/>
    <property type="match status" value="1"/>
</dbReference>
<evidence type="ECO:0000256" key="3">
    <source>
        <dbReference type="ARBA" id="ARBA00004236"/>
    </source>
</evidence>
<dbReference type="InterPro" id="IPR005467">
    <property type="entry name" value="His_kinase_dom"/>
</dbReference>
<evidence type="ECO:0000256" key="10">
    <source>
        <dbReference type="ARBA" id="ARBA00022840"/>
    </source>
</evidence>
<dbReference type="InterPro" id="IPR004358">
    <property type="entry name" value="Sig_transdc_His_kin-like_C"/>
</dbReference>
<dbReference type="InterPro" id="IPR003594">
    <property type="entry name" value="HATPase_dom"/>
</dbReference>
<feature type="domain" description="PAS" evidence="18">
    <location>
        <begin position="387"/>
        <end position="432"/>
    </location>
</feature>
<comment type="caution">
    <text evidence="19">The sequence shown here is derived from an EMBL/GenBank/DDBJ whole genome shotgun (WGS) entry which is preliminary data.</text>
</comment>
<evidence type="ECO:0000256" key="5">
    <source>
        <dbReference type="ARBA" id="ARBA00022553"/>
    </source>
</evidence>
<dbReference type="GO" id="GO:0005886">
    <property type="term" value="C:plasma membrane"/>
    <property type="evidence" value="ECO:0007669"/>
    <property type="project" value="UniProtKB-SubCell"/>
</dbReference>
<dbReference type="OrthoDB" id="9786919at2"/>
<keyword evidence="9 19" id="KW-0418">Kinase</keyword>
<accession>A0A6L3W737</accession>
<evidence type="ECO:0000259" key="18">
    <source>
        <dbReference type="PROSITE" id="PS50112"/>
    </source>
</evidence>
<dbReference type="Proteomes" id="UP000483004">
    <property type="component" value="Unassembled WGS sequence"/>
</dbReference>
<dbReference type="InterPro" id="IPR000014">
    <property type="entry name" value="PAS"/>
</dbReference>
<sequence>MPLWARGPSTAPPVQPASRNERQVNDRLRMRETTRRRKIAAGSAHVPVMLHPTEGSMRRSQPATQVRTWFIRPPSTTTSIVAFAAPLGFCLAEGTVVVLVGAGTVLLGKALVLRRAPRRSVLDAIDTMLALLIADIMVSSAGLPSVDPTTTQIGVLAVAAMAIDAIISRSVRAALIGEGLARAGFAVAFAVLVLEALQSGHLIWGLLALIPGSAHYLDTRVLLTRESALSTAQQLLRLPNLIAVQRTTVADLVPFVDDLRRILGSDVLWMHTTLPSGTVLVEASAHGSVQRRPDDDLGFTRPSRPERPQILKHEALPPGWRAAVYVPLSAPDGRDAGYLLLGWTRRTGPYLARWMVAGVLGGAMTSTGRALGAFWANVWAAHDLESERSRLSAAIDHSDVAILALEPSGRVMVWNAAMAGLTGTPTADAVQRRPEELFTLTDEGGSMLDLVDGVNGSARLTMPTGRSLWVEISSSTPDDVRASGLRTAVFVDKTAIRQLEYMRHLLLASVHHELHGPLTSISGHAQLLGTVVSDEAEAASLTAITDAVEIMHHVIADLVLVLGEDPSARPAAARGPVDLPSLLRRTLQILPSVAARTTTVTPAKMIVHGDPVRLRQCLLLVLGNAEKYAPDGKITVTVHSEGDHGVISIADEGPGIPEDERRLVLKPYYRSAATQDLPGSGMGLHIAEVMMAVMGGEIRLADAPSGGLQVDLRLPLTAGDGSRGGDHPEDGRTRL</sequence>
<dbReference type="GO" id="GO:0000155">
    <property type="term" value="F:phosphorelay sensor kinase activity"/>
    <property type="evidence" value="ECO:0007669"/>
    <property type="project" value="InterPro"/>
</dbReference>
<evidence type="ECO:0000313" key="20">
    <source>
        <dbReference type="Proteomes" id="UP000483004"/>
    </source>
</evidence>
<evidence type="ECO:0000256" key="9">
    <source>
        <dbReference type="ARBA" id="ARBA00022777"/>
    </source>
</evidence>
<evidence type="ECO:0000256" key="4">
    <source>
        <dbReference type="ARBA" id="ARBA00012438"/>
    </source>
</evidence>
<dbReference type="PRINTS" id="PR00344">
    <property type="entry name" value="BCTRLSENSOR"/>
</dbReference>
<reference evidence="19 20" key="1">
    <citation type="submission" date="2019-09" db="EMBL/GenBank/DDBJ databases">
        <title>Actinomadura physcomitrii sp. nov., a novel actinomycete isolated from moss [Physcomitrium sphaericum (Ludw) Fuernr].</title>
        <authorList>
            <person name="Liu C."/>
            <person name="Zhuang X."/>
        </authorList>
    </citation>
    <scope>NUCLEOTIDE SEQUENCE [LARGE SCALE GENOMIC DNA]</scope>
    <source>
        <strain evidence="19 20">CYP1-1B</strain>
    </source>
</reference>
<dbReference type="AlphaFoldDB" id="A0A6L3W737"/>
<dbReference type="GO" id="GO:0007234">
    <property type="term" value="P:osmosensory signaling via phosphorelay pathway"/>
    <property type="evidence" value="ECO:0007669"/>
    <property type="project" value="TreeGrafter"/>
</dbReference>
<dbReference type="PANTHER" id="PTHR42878">
    <property type="entry name" value="TWO-COMPONENT HISTIDINE KINASE"/>
    <property type="match status" value="1"/>
</dbReference>
<dbReference type="SUPFAM" id="SSF55874">
    <property type="entry name" value="ATPase domain of HSP90 chaperone/DNA topoisomerase II/histidine kinase"/>
    <property type="match status" value="1"/>
</dbReference>
<keyword evidence="20" id="KW-1185">Reference proteome</keyword>
<evidence type="ECO:0000256" key="13">
    <source>
        <dbReference type="ARBA" id="ARBA00023136"/>
    </source>
</evidence>
<dbReference type="GO" id="GO:0005524">
    <property type="term" value="F:ATP binding"/>
    <property type="evidence" value="ECO:0007669"/>
    <property type="project" value="UniProtKB-KW"/>
</dbReference>
<evidence type="ECO:0000256" key="7">
    <source>
        <dbReference type="ARBA" id="ARBA00022692"/>
    </source>
</evidence>
<feature type="domain" description="Histidine kinase" evidence="17">
    <location>
        <begin position="509"/>
        <end position="718"/>
    </location>
</feature>
<dbReference type="CDD" id="cd00082">
    <property type="entry name" value="HisKA"/>
    <property type="match status" value="1"/>
</dbReference>
<dbReference type="Gene3D" id="3.30.565.10">
    <property type="entry name" value="Histidine kinase-like ATPase, C-terminal domain"/>
    <property type="match status" value="1"/>
</dbReference>
<keyword evidence="10" id="KW-0067">ATP-binding</keyword>
<feature type="compositionally biased region" description="Basic and acidic residues" evidence="15">
    <location>
        <begin position="723"/>
        <end position="735"/>
    </location>
</feature>
<dbReference type="EC" id="2.7.13.3" evidence="4"/>
<dbReference type="GO" id="GO:0000156">
    <property type="term" value="F:phosphorelay response regulator activity"/>
    <property type="evidence" value="ECO:0007669"/>
    <property type="project" value="TreeGrafter"/>
</dbReference>
<feature type="transmembrane region" description="Helical" evidence="16">
    <location>
        <begin position="179"/>
        <end position="197"/>
    </location>
</feature>
<organism evidence="19 20">
    <name type="scientific">Actinomadura montaniterrae</name>
    <dbReference type="NCBI Taxonomy" id="1803903"/>
    <lineage>
        <taxon>Bacteria</taxon>
        <taxon>Bacillati</taxon>
        <taxon>Actinomycetota</taxon>
        <taxon>Actinomycetes</taxon>
        <taxon>Streptosporangiales</taxon>
        <taxon>Thermomonosporaceae</taxon>
        <taxon>Actinomadura</taxon>
    </lineage>
</organism>
<evidence type="ECO:0000256" key="16">
    <source>
        <dbReference type="SAM" id="Phobius"/>
    </source>
</evidence>
<evidence type="ECO:0000313" key="19">
    <source>
        <dbReference type="EMBL" id="KAB2388842.1"/>
    </source>
</evidence>
<proteinExistence type="predicted"/>